<sequence length="59" mass="6889">MCRMELYVYRYSKPSRKQEREPLTVPAPSHTVTPLSRLEIVSYSMGGKRCLPEINTMEK</sequence>
<dbReference type="AlphaFoldDB" id="A0AA40EJE5"/>
<comment type="caution">
    <text evidence="1">The sequence shown here is derived from an EMBL/GenBank/DDBJ whole genome shotgun (WGS) entry which is preliminary data.</text>
</comment>
<gene>
    <name evidence="1" type="ORF">B0T18DRAFT_417891</name>
</gene>
<protein>
    <submittedName>
        <fullName evidence="1">Uncharacterized protein</fullName>
    </submittedName>
</protein>
<evidence type="ECO:0000313" key="1">
    <source>
        <dbReference type="EMBL" id="KAK0740404.1"/>
    </source>
</evidence>
<proteinExistence type="predicted"/>
<dbReference type="Proteomes" id="UP001172155">
    <property type="component" value="Unassembled WGS sequence"/>
</dbReference>
<accession>A0AA40EJE5</accession>
<evidence type="ECO:0000313" key="2">
    <source>
        <dbReference type="Proteomes" id="UP001172155"/>
    </source>
</evidence>
<keyword evidence="2" id="KW-1185">Reference proteome</keyword>
<reference evidence="1" key="1">
    <citation type="submission" date="2023-06" db="EMBL/GenBank/DDBJ databases">
        <title>Genome-scale phylogeny and comparative genomics of the fungal order Sordariales.</title>
        <authorList>
            <consortium name="Lawrence Berkeley National Laboratory"/>
            <person name="Hensen N."/>
            <person name="Bonometti L."/>
            <person name="Westerberg I."/>
            <person name="Brannstrom I.O."/>
            <person name="Guillou S."/>
            <person name="Cros-Aarteil S."/>
            <person name="Calhoun S."/>
            <person name="Haridas S."/>
            <person name="Kuo A."/>
            <person name="Mondo S."/>
            <person name="Pangilinan J."/>
            <person name="Riley R."/>
            <person name="LaButti K."/>
            <person name="Andreopoulos B."/>
            <person name="Lipzen A."/>
            <person name="Chen C."/>
            <person name="Yanf M."/>
            <person name="Daum C."/>
            <person name="Ng V."/>
            <person name="Clum A."/>
            <person name="Steindorff A."/>
            <person name="Ohm R."/>
            <person name="Martin F."/>
            <person name="Silar P."/>
            <person name="Natvig D."/>
            <person name="Lalanne C."/>
            <person name="Gautier V."/>
            <person name="Ament-velasquez S.L."/>
            <person name="Kruys A."/>
            <person name="Hutchinson M.I."/>
            <person name="Powell A.J."/>
            <person name="Barry K."/>
            <person name="Miller A.N."/>
            <person name="Grigoriev I.V."/>
            <person name="Debuchy R."/>
            <person name="Gladieux P."/>
            <person name="Thoren M.H."/>
            <person name="Johannesson H."/>
        </authorList>
    </citation>
    <scope>NUCLEOTIDE SEQUENCE</scope>
    <source>
        <strain evidence="1">SMH3187-1</strain>
    </source>
</reference>
<dbReference type="EMBL" id="JAUKUD010000006">
    <property type="protein sequence ID" value="KAK0740404.1"/>
    <property type="molecule type" value="Genomic_DNA"/>
</dbReference>
<name>A0AA40EJE5_9PEZI</name>
<organism evidence="1 2">
    <name type="scientific">Schizothecium vesticola</name>
    <dbReference type="NCBI Taxonomy" id="314040"/>
    <lineage>
        <taxon>Eukaryota</taxon>
        <taxon>Fungi</taxon>
        <taxon>Dikarya</taxon>
        <taxon>Ascomycota</taxon>
        <taxon>Pezizomycotina</taxon>
        <taxon>Sordariomycetes</taxon>
        <taxon>Sordariomycetidae</taxon>
        <taxon>Sordariales</taxon>
        <taxon>Schizotheciaceae</taxon>
        <taxon>Schizothecium</taxon>
    </lineage>
</organism>